<dbReference type="InterPro" id="IPR027417">
    <property type="entry name" value="P-loop_NTPase"/>
</dbReference>
<evidence type="ECO:0000256" key="1">
    <source>
        <dbReference type="ARBA" id="ARBA00006354"/>
    </source>
</evidence>
<dbReference type="InterPro" id="IPR000523">
    <property type="entry name" value="Mg_chelatse_chII-like_cat_dom"/>
</dbReference>
<dbReference type="GO" id="GO:0005524">
    <property type="term" value="F:ATP binding"/>
    <property type="evidence" value="ECO:0007669"/>
    <property type="project" value="InterPro"/>
</dbReference>
<protein>
    <submittedName>
        <fullName evidence="3">Unannotated protein</fullName>
    </submittedName>
</protein>
<name>A0A6J6BJD5_9ZZZZ</name>
<comment type="similarity">
    <text evidence="1">Belongs to the Mg-chelatase subunits D/I family. ComM subfamily.</text>
</comment>
<dbReference type="InterPro" id="IPR003593">
    <property type="entry name" value="AAA+_ATPase"/>
</dbReference>
<dbReference type="Gene3D" id="3.40.50.300">
    <property type="entry name" value="P-loop containing nucleotide triphosphate hydrolases"/>
    <property type="match status" value="1"/>
</dbReference>
<reference evidence="3" key="1">
    <citation type="submission" date="2020-05" db="EMBL/GenBank/DDBJ databases">
        <authorList>
            <person name="Chiriac C."/>
            <person name="Salcher M."/>
            <person name="Ghai R."/>
            <person name="Kavagutti S V."/>
        </authorList>
    </citation>
    <scope>NUCLEOTIDE SEQUENCE</scope>
</reference>
<dbReference type="SUPFAM" id="SSF52540">
    <property type="entry name" value="P-loop containing nucleoside triphosphate hydrolases"/>
    <property type="match status" value="1"/>
</dbReference>
<dbReference type="AlphaFoldDB" id="A0A6J6BJD5"/>
<proteinExistence type="inferred from homology"/>
<dbReference type="PANTHER" id="PTHR32039:SF7">
    <property type="entry name" value="COMPETENCE PROTEIN COMM"/>
    <property type="match status" value="1"/>
</dbReference>
<dbReference type="Gene3D" id="3.30.230.10">
    <property type="match status" value="1"/>
</dbReference>
<dbReference type="InterPro" id="IPR025158">
    <property type="entry name" value="Mg_chelat-rel_C"/>
</dbReference>
<gene>
    <name evidence="3" type="ORF">UFOPK1395_00953</name>
</gene>
<dbReference type="PRINTS" id="PR00830">
    <property type="entry name" value="ENDOLAPTASE"/>
</dbReference>
<dbReference type="NCBIfam" id="TIGR00368">
    <property type="entry name" value="YifB family Mg chelatase-like AAA ATPase"/>
    <property type="match status" value="1"/>
</dbReference>
<dbReference type="InterPro" id="IPR045006">
    <property type="entry name" value="CHLI-like"/>
</dbReference>
<feature type="domain" description="AAA+ ATPase" evidence="2">
    <location>
        <begin position="211"/>
        <end position="395"/>
    </location>
</feature>
<accession>A0A6J6BJD5</accession>
<dbReference type="InterPro" id="IPR004482">
    <property type="entry name" value="Mg_chelat-rel"/>
</dbReference>
<dbReference type="InterPro" id="IPR014721">
    <property type="entry name" value="Ribsml_uS5_D2-typ_fold_subgr"/>
</dbReference>
<organism evidence="3">
    <name type="scientific">freshwater metagenome</name>
    <dbReference type="NCBI Taxonomy" id="449393"/>
    <lineage>
        <taxon>unclassified sequences</taxon>
        <taxon>metagenomes</taxon>
        <taxon>ecological metagenomes</taxon>
    </lineage>
</organism>
<dbReference type="SUPFAM" id="SSF54211">
    <property type="entry name" value="Ribosomal protein S5 domain 2-like"/>
    <property type="match status" value="1"/>
</dbReference>
<dbReference type="Pfam" id="PF13541">
    <property type="entry name" value="ChlI"/>
    <property type="match status" value="1"/>
</dbReference>
<sequence length="506" mass="54482">MTLAQTQSVALLGLDGHVVGVEVDIADGLPGYSLLGLPDAALSESRDRVRSAIVNCGEVWPNRKVTVSLSPAWLPKSGSSFDLAICISLLSAHETVPAEKIAEIVFLGELSLDGRIRSVRGVLPALIAAFKAGITTAVVPADNLKEAQLMQGMEIVPMHHLKQVLRWLRTGERQQEQEFDLQWEHSDSRLDFADVAGQPAARLAAEIAAVGGHHIMLIGPPGAGKTMIAERIPTIMPALSIEQALEVTAVHSIAGTLMQRSPLSLLAPIVSPHHTTTRVAMVGGGSHVIKPGACSLAHYGVLFIDEAPECGPGVLDSLRQPLESGTITIARSIGNVTFPAQFLLVLAANPCPCGKFTGRGRNCTCTSQQVRRYLGKLSGPLMDRIDLRVQVEPVGRVDMAKTQLGESSVVIRDRVIAARAVAAQRFANMGWSLNSQIPARALRTEFQPERAAMNFLHDELDREHITARGLHKIIRTAWSFADLKGNKLPTMDDVMAAYTLRGKVEA</sequence>
<dbReference type="Pfam" id="PF01078">
    <property type="entry name" value="Mg_chelatase"/>
    <property type="match status" value="1"/>
</dbReference>
<dbReference type="EMBL" id="CAEZSB010000109">
    <property type="protein sequence ID" value="CAB4539161.1"/>
    <property type="molecule type" value="Genomic_DNA"/>
</dbReference>
<dbReference type="PANTHER" id="PTHR32039">
    <property type="entry name" value="MAGNESIUM-CHELATASE SUBUNIT CHLI"/>
    <property type="match status" value="1"/>
</dbReference>
<evidence type="ECO:0000313" key="3">
    <source>
        <dbReference type="EMBL" id="CAB4539161.1"/>
    </source>
</evidence>
<dbReference type="Pfam" id="PF13335">
    <property type="entry name" value="Mg_chelatase_C"/>
    <property type="match status" value="1"/>
</dbReference>
<dbReference type="SMART" id="SM00382">
    <property type="entry name" value="AAA"/>
    <property type="match status" value="1"/>
</dbReference>
<evidence type="ECO:0000259" key="2">
    <source>
        <dbReference type="SMART" id="SM00382"/>
    </source>
</evidence>
<dbReference type="InterPro" id="IPR020568">
    <property type="entry name" value="Ribosomal_Su5_D2-typ_SF"/>
</dbReference>